<sequence>MRVCSHQPGSTVPSSDLCKDCSCSSNMDAQTGLYTVICTPKHCNTTCNANETWSPPGDKCVEYTCDSSTSPPTTVESQTTCPEYNPDDCVPDSTRAPMFNTSTLNNSAPIQGTEVTDAKGCCKTCQRSVCEKKTEETTIEVGNCKNLQPVQISYCAGSCGSSSKYSFALNKTMHHCSCCKEATTSEKEVTLTCADGSTRVQRYTSVETCGCEKSVCVKYSRRRR</sequence>
<evidence type="ECO:0000256" key="4">
    <source>
        <dbReference type="PROSITE-ProRule" id="PRU00039"/>
    </source>
</evidence>
<dbReference type="GO" id="GO:0005576">
    <property type="term" value="C:extracellular region"/>
    <property type="evidence" value="ECO:0007669"/>
    <property type="project" value="UniProtKB-SubCell"/>
</dbReference>
<evidence type="ECO:0000259" key="5">
    <source>
        <dbReference type="PROSITE" id="PS01225"/>
    </source>
</evidence>
<evidence type="ECO:0000256" key="2">
    <source>
        <dbReference type="ARBA" id="ARBA00022525"/>
    </source>
</evidence>
<dbReference type="Proteomes" id="UP001174136">
    <property type="component" value="Unassembled WGS sequence"/>
</dbReference>
<feature type="disulfide bond" evidence="4">
    <location>
        <begin position="144"/>
        <end position="193"/>
    </location>
</feature>
<gene>
    <name evidence="6" type="primary">MUC2L_0</name>
    <name evidence="6" type="ORF">N1851_001404</name>
</gene>
<dbReference type="AlphaFoldDB" id="A0AA47NBN4"/>
<reference evidence="6" key="1">
    <citation type="journal article" date="2023" name="Front. Mar. Sci.">
        <title>A new Merluccius polli reference genome to investigate the effects of global change in West African waters.</title>
        <authorList>
            <person name="Mateo J.L."/>
            <person name="Blanco-Fernandez C."/>
            <person name="Garcia-Vazquez E."/>
            <person name="Machado-Schiaffino G."/>
        </authorList>
    </citation>
    <scope>NUCLEOTIDE SEQUENCE</scope>
    <source>
        <strain evidence="6">C29</strain>
        <tissue evidence="6">Fin</tissue>
    </source>
</reference>
<dbReference type="PROSITE" id="PS01225">
    <property type="entry name" value="CTCK_2"/>
    <property type="match status" value="1"/>
</dbReference>
<feature type="domain" description="CTCK" evidence="5">
    <location>
        <begin position="122"/>
        <end position="217"/>
    </location>
</feature>
<keyword evidence="7" id="KW-1185">Reference proteome</keyword>
<proteinExistence type="predicted"/>
<protein>
    <submittedName>
        <fullName evidence="6">Intestinal mucin-like protein</fullName>
    </submittedName>
</protein>
<feature type="disulfide bond" evidence="4">
    <location>
        <begin position="155"/>
        <end position="209"/>
    </location>
</feature>
<organism evidence="6 7">
    <name type="scientific">Merluccius polli</name>
    <name type="common">Benguela hake</name>
    <name type="synonym">Merluccius cadenati</name>
    <dbReference type="NCBI Taxonomy" id="89951"/>
    <lineage>
        <taxon>Eukaryota</taxon>
        <taxon>Metazoa</taxon>
        <taxon>Chordata</taxon>
        <taxon>Craniata</taxon>
        <taxon>Vertebrata</taxon>
        <taxon>Euteleostomi</taxon>
        <taxon>Actinopterygii</taxon>
        <taxon>Neopterygii</taxon>
        <taxon>Teleostei</taxon>
        <taxon>Neoteleostei</taxon>
        <taxon>Acanthomorphata</taxon>
        <taxon>Zeiogadaria</taxon>
        <taxon>Gadariae</taxon>
        <taxon>Gadiformes</taxon>
        <taxon>Gadoidei</taxon>
        <taxon>Merlucciidae</taxon>
        <taxon>Merluccius</taxon>
    </lineage>
</organism>
<comment type="caution">
    <text evidence="4">Lacks conserved residue(s) required for the propagation of feature annotation.</text>
</comment>
<evidence type="ECO:0000313" key="7">
    <source>
        <dbReference type="Proteomes" id="UP001174136"/>
    </source>
</evidence>
<evidence type="ECO:0000256" key="1">
    <source>
        <dbReference type="ARBA" id="ARBA00004613"/>
    </source>
</evidence>
<comment type="subcellular location">
    <subcellularLocation>
        <location evidence="1">Secreted</location>
    </subcellularLocation>
</comment>
<dbReference type="PROSITE" id="PS01185">
    <property type="entry name" value="CTCK_1"/>
    <property type="match status" value="1"/>
</dbReference>
<dbReference type="EMBL" id="JAOPHQ010000038">
    <property type="protein sequence ID" value="KAK0156057.1"/>
    <property type="molecule type" value="Genomic_DNA"/>
</dbReference>
<keyword evidence="3 4" id="KW-1015">Disulfide bond</keyword>
<keyword evidence="2" id="KW-0964">Secreted</keyword>
<dbReference type="Pfam" id="PF00007">
    <property type="entry name" value="Cys_knot"/>
    <property type="match status" value="1"/>
</dbReference>
<name>A0AA47NBN4_MERPO</name>
<dbReference type="InterPro" id="IPR029034">
    <property type="entry name" value="Cystine-knot_cytokine"/>
</dbReference>
<feature type="disulfide bond" evidence="4">
    <location>
        <begin position="159"/>
        <end position="211"/>
    </location>
</feature>
<dbReference type="InterPro" id="IPR006207">
    <property type="entry name" value="Cys_knot_C"/>
</dbReference>
<dbReference type="InterPro" id="IPR006208">
    <property type="entry name" value="Glyco_hormone_CN"/>
</dbReference>
<accession>A0AA47NBN4</accession>
<evidence type="ECO:0000313" key="6">
    <source>
        <dbReference type="EMBL" id="KAK0156057.1"/>
    </source>
</evidence>
<dbReference type="Gene3D" id="2.10.90.10">
    <property type="entry name" value="Cystine-knot cytokines"/>
    <property type="match status" value="1"/>
</dbReference>
<dbReference type="SMART" id="SM00041">
    <property type="entry name" value="CT"/>
    <property type="match status" value="1"/>
</dbReference>
<comment type="caution">
    <text evidence="6">The sequence shown here is derived from an EMBL/GenBank/DDBJ whole genome shotgun (WGS) entry which is preliminary data.</text>
</comment>
<evidence type="ECO:0000256" key="3">
    <source>
        <dbReference type="ARBA" id="ARBA00023157"/>
    </source>
</evidence>